<comment type="caution">
    <text evidence="2">The sequence shown here is derived from an EMBL/GenBank/DDBJ whole genome shotgun (WGS) entry which is preliminary data.</text>
</comment>
<reference evidence="3 5" key="2">
    <citation type="submission" date="2024-07" db="EMBL/GenBank/DDBJ databases">
        <authorList>
            <person name="Akdeniz Z."/>
        </authorList>
    </citation>
    <scope>NUCLEOTIDE SEQUENCE [LARGE SCALE GENOMIC DNA]</scope>
</reference>
<accession>A0AA86Q7B9</accession>
<organism evidence="2">
    <name type="scientific">Hexamita inflata</name>
    <dbReference type="NCBI Taxonomy" id="28002"/>
    <lineage>
        <taxon>Eukaryota</taxon>
        <taxon>Metamonada</taxon>
        <taxon>Diplomonadida</taxon>
        <taxon>Hexamitidae</taxon>
        <taxon>Hexamitinae</taxon>
        <taxon>Hexamita</taxon>
    </lineage>
</organism>
<evidence type="ECO:0000313" key="1">
    <source>
        <dbReference type="EMBL" id="CAI9947205.1"/>
    </source>
</evidence>
<dbReference type="EMBL" id="CATOUU010000774">
    <property type="protein sequence ID" value="CAI9947210.1"/>
    <property type="molecule type" value="Genomic_DNA"/>
</dbReference>
<reference evidence="2" key="1">
    <citation type="submission" date="2023-06" db="EMBL/GenBank/DDBJ databases">
        <authorList>
            <person name="Kurt Z."/>
        </authorList>
    </citation>
    <scope>NUCLEOTIDE SEQUENCE</scope>
</reference>
<evidence type="ECO:0000313" key="5">
    <source>
        <dbReference type="Proteomes" id="UP001642409"/>
    </source>
</evidence>
<evidence type="ECO:0000313" key="3">
    <source>
        <dbReference type="EMBL" id="CAL6063644.1"/>
    </source>
</evidence>
<gene>
    <name evidence="1" type="ORF">HINF_LOCUS34850</name>
    <name evidence="2" type="ORF">HINF_LOCUS34855</name>
    <name evidence="3" type="ORF">HINF_LOCUS50971</name>
    <name evidence="4" type="ORF">HINF_LOCUS50976</name>
</gene>
<dbReference type="AlphaFoldDB" id="A0AA86Q7B9"/>
<evidence type="ECO:0000313" key="4">
    <source>
        <dbReference type="EMBL" id="CAL6063654.1"/>
    </source>
</evidence>
<proteinExistence type="predicted"/>
<dbReference type="EMBL" id="CATOUU010000774">
    <property type="protein sequence ID" value="CAI9947205.1"/>
    <property type="molecule type" value="Genomic_DNA"/>
</dbReference>
<evidence type="ECO:0000313" key="2">
    <source>
        <dbReference type="EMBL" id="CAI9947210.1"/>
    </source>
</evidence>
<dbReference type="EMBL" id="CAXDID020000247">
    <property type="protein sequence ID" value="CAL6063644.1"/>
    <property type="molecule type" value="Genomic_DNA"/>
</dbReference>
<keyword evidence="5" id="KW-1185">Reference proteome</keyword>
<protein>
    <submittedName>
        <fullName evidence="3">Hypothetical_protein</fullName>
    </submittedName>
</protein>
<sequence>MLSCKIFLSVNLASVYNNLTTDAIINDMELQRVPRQIQLLIIGMIQAQNSMETHSHSISQESICSTLIFSYCMNPVILELKQQFACVNFADDTIVELKPLDTQKMALEFLDKLFGKQYLPNQIWNACQHKKMQTNSQRSHRIQSSCLIYNIKSKSNILRLNFEHKQNQRIL</sequence>
<dbReference type="Proteomes" id="UP001642409">
    <property type="component" value="Unassembled WGS sequence"/>
</dbReference>
<dbReference type="EMBL" id="CAXDID020000247">
    <property type="protein sequence ID" value="CAL6063654.1"/>
    <property type="molecule type" value="Genomic_DNA"/>
</dbReference>
<name>A0AA86Q7B9_9EUKA</name>